<dbReference type="SUPFAM" id="SSF51735">
    <property type="entry name" value="NAD(P)-binding Rossmann-fold domains"/>
    <property type="match status" value="1"/>
</dbReference>
<feature type="domain" description="NmrA-like" evidence="3">
    <location>
        <begin position="3"/>
        <end position="249"/>
    </location>
</feature>
<protein>
    <submittedName>
        <fullName evidence="4">1d472789-40fa-40b5-a0ee-02d6587c47fe</fullName>
    </submittedName>
</protein>
<gene>
    <name evidence="4" type="ORF">TT172_LOCUS4607</name>
</gene>
<dbReference type="AlphaFoldDB" id="A0A3S4F1U2"/>
<dbReference type="InterPro" id="IPR008030">
    <property type="entry name" value="NmrA-like"/>
</dbReference>
<proteinExistence type="inferred from homology"/>
<evidence type="ECO:0000256" key="1">
    <source>
        <dbReference type="ARBA" id="ARBA00006328"/>
    </source>
</evidence>
<evidence type="ECO:0000256" key="2">
    <source>
        <dbReference type="ARBA" id="ARBA00022857"/>
    </source>
</evidence>
<accession>A0A3S4F1U2</accession>
<evidence type="ECO:0000313" key="5">
    <source>
        <dbReference type="Proteomes" id="UP000289323"/>
    </source>
</evidence>
<dbReference type="PANTHER" id="PTHR42748:SF31">
    <property type="entry name" value="NMRA-LIKE DOMAIN-CONTAINING PROTEIN-RELATED"/>
    <property type="match status" value="1"/>
</dbReference>
<evidence type="ECO:0000313" key="4">
    <source>
        <dbReference type="EMBL" id="SPQ22188.1"/>
    </source>
</evidence>
<dbReference type="Proteomes" id="UP000289323">
    <property type="component" value="Unassembled WGS sequence"/>
</dbReference>
<keyword evidence="2" id="KW-0521">NADP</keyword>
<comment type="similarity">
    <text evidence="1">Belongs to the NmrA-type oxidoreductase family.</text>
</comment>
<dbReference type="InterPro" id="IPR036291">
    <property type="entry name" value="NAD(P)-bd_dom_sf"/>
</dbReference>
<dbReference type="GO" id="GO:0005634">
    <property type="term" value="C:nucleus"/>
    <property type="evidence" value="ECO:0007669"/>
    <property type="project" value="TreeGrafter"/>
</dbReference>
<evidence type="ECO:0000259" key="3">
    <source>
        <dbReference type="Pfam" id="PF05368"/>
    </source>
</evidence>
<dbReference type="Gene3D" id="3.40.50.720">
    <property type="entry name" value="NAD(P)-binding Rossmann-like Domain"/>
    <property type="match status" value="1"/>
</dbReference>
<dbReference type="EMBL" id="OUUZ01000008">
    <property type="protein sequence ID" value="SPQ22188.1"/>
    <property type="molecule type" value="Genomic_DNA"/>
</dbReference>
<sequence length="316" mass="34049">MAATILVAGATGNTGRGVVDTLPALLQASQTLSGHRIIALTRSLQSPAAQRLARVPGVQVLEHDWADITADWLRQHGVVRAFIASHNQPDQFAAESGFHLAALQAGVQYVVRISTAAANVRPDCATYYARTHWAVETLLGTPEFAALQWTSLRPNLFANFALMTAAGLIKQVRQTGKQEQPLRLLLTEHAPIGIVDPWEVGVVAAHLLAQEDPSTHNRARYVVSGPEDITGAGIVRLVEQHIGTRVESVEFGDSSAILEAAVAAAPQWKSLIMTMKDGLKMEGEGKWEADTTSKEVLELAAPKRMPADVLKALLED</sequence>
<dbReference type="PANTHER" id="PTHR42748">
    <property type="entry name" value="NITROGEN METABOLITE REPRESSION PROTEIN NMRA FAMILY MEMBER"/>
    <property type="match status" value="1"/>
</dbReference>
<dbReference type="InterPro" id="IPR051164">
    <property type="entry name" value="NmrA-like_oxidored"/>
</dbReference>
<reference evidence="4 5" key="1">
    <citation type="submission" date="2018-04" db="EMBL/GenBank/DDBJ databases">
        <authorList>
            <person name="Huttner S."/>
            <person name="Dainat J."/>
        </authorList>
    </citation>
    <scope>NUCLEOTIDE SEQUENCE [LARGE SCALE GENOMIC DNA]</scope>
</reference>
<name>A0A3S4F1U2_9PEZI</name>
<dbReference type="Pfam" id="PF05368">
    <property type="entry name" value="NmrA"/>
    <property type="match status" value="1"/>
</dbReference>
<organism evidence="4 5">
    <name type="scientific">Thermothielavioides terrestris</name>
    <dbReference type="NCBI Taxonomy" id="2587410"/>
    <lineage>
        <taxon>Eukaryota</taxon>
        <taxon>Fungi</taxon>
        <taxon>Dikarya</taxon>
        <taxon>Ascomycota</taxon>
        <taxon>Pezizomycotina</taxon>
        <taxon>Sordariomycetes</taxon>
        <taxon>Sordariomycetidae</taxon>
        <taxon>Sordariales</taxon>
        <taxon>Chaetomiaceae</taxon>
        <taxon>Thermothielavioides</taxon>
    </lineage>
</organism>